<dbReference type="FunCoup" id="B0W2Z9">
    <property type="interactions" value="352"/>
</dbReference>
<keyword evidence="6" id="KW-1185">Reference proteome</keyword>
<feature type="coiled-coil region" evidence="1">
    <location>
        <begin position="318"/>
        <end position="345"/>
    </location>
</feature>
<protein>
    <submittedName>
        <fullName evidence="4 5">Cytohesin 1, 2, 3, 4</fullName>
    </submittedName>
</protein>
<dbReference type="InterPro" id="IPR035999">
    <property type="entry name" value="Sec7_dom_sf"/>
</dbReference>
<accession>B0W2Z9</accession>
<dbReference type="EMBL" id="DS231829">
    <property type="protein sequence ID" value="EDS30358.1"/>
    <property type="molecule type" value="Genomic_DNA"/>
</dbReference>
<evidence type="ECO:0000313" key="4">
    <source>
        <dbReference type="EMBL" id="EDS30358.1"/>
    </source>
</evidence>
<feature type="domain" description="SEC7" evidence="3">
    <location>
        <begin position="410"/>
        <end position="450"/>
    </location>
</feature>
<evidence type="ECO:0000256" key="1">
    <source>
        <dbReference type="SAM" id="Coils"/>
    </source>
</evidence>
<dbReference type="STRING" id="7176.B0W2Z9"/>
<dbReference type="HOGENOM" id="CLU_519977_0_0_1"/>
<dbReference type="VEuPathDB" id="VectorBase:CPIJ001599"/>
<dbReference type="InterPro" id="IPR000904">
    <property type="entry name" value="Sec7_dom"/>
</dbReference>
<evidence type="ECO:0000313" key="5">
    <source>
        <dbReference type="EnsemblMetazoa" id="CPIJ001599-PA"/>
    </source>
</evidence>
<evidence type="ECO:0000313" key="6">
    <source>
        <dbReference type="Proteomes" id="UP000002320"/>
    </source>
</evidence>
<dbReference type="Pfam" id="PF01369">
    <property type="entry name" value="Sec7"/>
    <property type="match status" value="1"/>
</dbReference>
<gene>
    <name evidence="5" type="primary">6032493</name>
    <name evidence="4" type="ORF">CpipJ_CPIJ001599</name>
</gene>
<feature type="compositionally biased region" description="Acidic residues" evidence="2">
    <location>
        <begin position="515"/>
        <end position="524"/>
    </location>
</feature>
<dbReference type="KEGG" id="cqu:CpipJ_CPIJ001599"/>
<name>B0W2Z9_CULQU</name>
<feature type="region of interest" description="Disordered" evidence="2">
    <location>
        <begin position="48"/>
        <end position="73"/>
    </location>
</feature>
<dbReference type="EnsemblMetazoa" id="CPIJ001599-RA">
    <property type="protein sequence ID" value="CPIJ001599-PA"/>
    <property type="gene ID" value="CPIJ001599"/>
</dbReference>
<dbReference type="GO" id="GO:0005085">
    <property type="term" value="F:guanyl-nucleotide exchange factor activity"/>
    <property type="evidence" value="ECO:0007669"/>
    <property type="project" value="InterPro"/>
</dbReference>
<dbReference type="VEuPathDB" id="VectorBase:CQUJHB008811"/>
<sequence length="524" mass="57840">MFSSANAAVADVKKSNWFSSLRRQPKPKKTAQVAESLTQKSCVDLTSSSLFQAADPPGEAAVQPNPPEVINPAQERPSVCTCEWVKLNPSPPSLSPSSETHESSSSSSAATITTTVARSLRSHHHTYQPLPTASSEDNLTSDSANDLKDLALAANANTTSSLRRRPRRKEQLLTSTTVTTVTKTTVINKQKTYRVGLIFSDAGELLNSSLDLRQLLEENKQAQLLDLASSSSSTSANSEVNNNRKPLRQFSILDDSNFDFIDDSADLFNRNYSGNNAIVGLQHANSASSTPKVLRKCNNCKNKSNLVYKRSASSPHRNKQINDELNEVESEMRAHENKEENKHSNKDKQMALGRKKFNMDPKKELTFPLSGWKSAIEGGMENDVDPCCIEQDFVAYDGAHIWRAVLLVDDEGIEFLYENQLLKMDPHDVAQFLYKGEGLNKTAIGETFPTSRAVESESESEPESVESGLFGDLESESESESSKLEQLESESEPESAKFYELESESESEPKISDNLESESEPELS</sequence>
<feature type="region of interest" description="Disordered" evidence="2">
    <location>
        <begin position="450"/>
        <end position="524"/>
    </location>
</feature>
<keyword evidence="1" id="KW-0175">Coiled coil</keyword>
<evidence type="ECO:0000256" key="2">
    <source>
        <dbReference type="SAM" id="MobiDB-lite"/>
    </source>
</evidence>
<reference evidence="4" key="1">
    <citation type="submission" date="2007-03" db="EMBL/GenBank/DDBJ databases">
        <title>Annotation of Culex pipiens quinquefasciatus.</title>
        <authorList>
            <consortium name="The Broad Institute Genome Sequencing Platform"/>
            <person name="Atkinson P.W."/>
            <person name="Hemingway J."/>
            <person name="Christensen B.M."/>
            <person name="Higgs S."/>
            <person name="Kodira C."/>
            <person name="Hannick L."/>
            <person name="Megy K."/>
            <person name="O'Leary S."/>
            <person name="Pearson M."/>
            <person name="Haas B.J."/>
            <person name="Mauceli E."/>
            <person name="Wortman J.R."/>
            <person name="Lee N.H."/>
            <person name="Guigo R."/>
            <person name="Stanke M."/>
            <person name="Alvarado L."/>
            <person name="Amedeo P."/>
            <person name="Antoine C.H."/>
            <person name="Arensburger P."/>
            <person name="Bidwell S.L."/>
            <person name="Crawford M."/>
            <person name="Camaro F."/>
            <person name="Devon K."/>
            <person name="Engels R."/>
            <person name="Hammond M."/>
            <person name="Howarth C."/>
            <person name="Koehrsen M."/>
            <person name="Lawson D."/>
            <person name="Montgomery P."/>
            <person name="Nene V."/>
            <person name="Nusbaum C."/>
            <person name="Puiu D."/>
            <person name="Romero-Severson J."/>
            <person name="Severson D.W."/>
            <person name="Shumway M."/>
            <person name="Sisk P."/>
            <person name="Stolte C."/>
            <person name="Zeng Q."/>
            <person name="Eisenstadt E."/>
            <person name="Fraser-Liggett C."/>
            <person name="Strausberg R."/>
            <person name="Galagan J."/>
            <person name="Birren B."/>
            <person name="Collins F.H."/>
        </authorList>
    </citation>
    <scope>NUCLEOTIDE SEQUENCE [LARGE SCALE GENOMIC DNA]</scope>
    <source>
        <strain evidence="4">JHB</strain>
    </source>
</reference>
<feature type="compositionally biased region" description="Low complexity" evidence="2">
    <location>
        <begin position="95"/>
        <end position="108"/>
    </location>
</feature>
<dbReference type="OrthoDB" id="430364at2759"/>
<feature type="region of interest" description="Disordered" evidence="2">
    <location>
        <begin position="1"/>
        <end position="35"/>
    </location>
</feature>
<dbReference type="eggNOG" id="KOG0930">
    <property type="taxonomic scope" value="Eukaryota"/>
</dbReference>
<organism>
    <name type="scientific">Culex quinquefasciatus</name>
    <name type="common">Southern house mosquito</name>
    <name type="synonym">Culex pungens</name>
    <dbReference type="NCBI Taxonomy" id="7176"/>
    <lineage>
        <taxon>Eukaryota</taxon>
        <taxon>Metazoa</taxon>
        <taxon>Ecdysozoa</taxon>
        <taxon>Arthropoda</taxon>
        <taxon>Hexapoda</taxon>
        <taxon>Insecta</taxon>
        <taxon>Pterygota</taxon>
        <taxon>Neoptera</taxon>
        <taxon>Endopterygota</taxon>
        <taxon>Diptera</taxon>
        <taxon>Nematocera</taxon>
        <taxon>Culicoidea</taxon>
        <taxon>Culicidae</taxon>
        <taxon>Culicinae</taxon>
        <taxon>Culicini</taxon>
        <taxon>Culex</taxon>
        <taxon>Culex</taxon>
    </lineage>
</organism>
<dbReference type="InParanoid" id="B0W2Z9"/>
<reference evidence="5" key="2">
    <citation type="submission" date="2021-02" db="UniProtKB">
        <authorList>
            <consortium name="EnsemblMetazoa"/>
        </authorList>
    </citation>
    <scope>IDENTIFICATION</scope>
    <source>
        <strain evidence="5">JHB</strain>
    </source>
</reference>
<proteinExistence type="predicted"/>
<dbReference type="GO" id="GO:0032012">
    <property type="term" value="P:regulation of ARF protein signal transduction"/>
    <property type="evidence" value="ECO:0007669"/>
    <property type="project" value="InterPro"/>
</dbReference>
<evidence type="ECO:0000259" key="3">
    <source>
        <dbReference type="Pfam" id="PF01369"/>
    </source>
</evidence>
<dbReference type="Gene3D" id="1.10.220.20">
    <property type="match status" value="1"/>
</dbReference>
<feature type="region of interest" description="Disordered" evidence="2">
    <location>
        <begin position="90"/>
        <end position="112"/>
    </location>
</feature>
<dbReference type="SUPFAM" id="SSF48425">
    <property type="entry name" value="Sec7 domain"/>
    <property type="match status" value="1"/>
</dbReference>
<dbReference type="AlphaFoldDB" id="B0W2Z9"/>
<dbReference type="Proteomes" id="UP000002320">
    <property type="component" value="Unassembled WGS sequence"/>
</dbReference>